<reference evidence="3" key="1">
    <citation type="journal article" date="2011" name="Nat. Biotechnol.">
        <title>The genomic sequence of the Chinese hamster ovary (CHO)-K1 cell line.</title>
        <authorList>
            <person name="Xu X."/>
            <person name="Nagarajan H."/>
            <person name="Lewis N.E."/>
            <person name="Pan S."/>
            <person name="Cai Z."/>
            <person name="Liu X."/>
            <person name="Chen W."/>
            <person name="Xie M."/>
            <person name="Wang W."/>
            <person name="Hammond S."/>
            <person name="Andersen M.R."/>
            <person name="Neff N."/>
            <person name="Passarelli B."/>
            <person name="Koh W."/>
            <person name="Fan H.C."/>
            <person name="Wang J."/>
            <person name="Gui Y."/>
            <person name="Lee K.H."/>
            <person name="Betenbaugh M.J."/>
            <person name="Quake S.R."/>
            <person name="Famili I."/>
            <person name="Palsson B.O."/>
            <person name="Wang J."/>
        </authorList>
    </citation>
    <scope>NUCLEOTIDE SEQUENCE [LARGE SCALE GENOMIC DNA]</scope>
    <source>
        <strain evidence="3">CHO K1 cell line</strain>
    </source>
</reference>
<protein>
    <submittedName>
        <fullName evidence="2">Uncharacterized protein</fullName>
    </submittedName>
</protein>
<proteinExistence type="predicted"/>
<gene>
    <name evidence="2" type="ORF">I79_010868</name>
</gene>
<feature type="chain" id="PRO_5003444374" evidence="1">
    <location>
        <begin position="20"/>
        <end position="50"/>
    </location>
</feature>
<evidence type="ECO:0000313" key="3">
    <source>
        <dbReference type="Proteomes" id="UP000001075"/>
    </source>
</evidence>
<name>G3HJM0_CRIGR</name>
<keyword evidence="1" id="KW-0732">Signal</keyword>
<evidence type="ECO:0000313" key="2">
    <source>
        <dbReference type="EMBL" id="EGW05195.1"/>
    </source>
</evidence>
<dbReference type="Proteomes" id="UP000001075">
    <property type="component" value="Unassembled WGS sequence"/>
</dbReference>
<feature type="signal peptide" evidence="1">
    <location>
        <begin position="1"/>
        <end position="19"/>
    </location>
</feature>
<sequence length="50" mass="5494">MPPSVSLLLSLQGLQLCSQHLLPDTCVAVKFSTVAGKRYSKTESREITLF</sequence>
<dbReference type="AlphaFoldDB" id="G3HJM0"/>
<dbReference type="EMBL" id="JH000434">
    <property type="protein sequence ID" value="EGW05195.1"/>
    <property type="molecule type" value="Genomic_DNA"/>
</dbReference>
<dbReference type="InParanoid" id="G3HJM0"/>
<organism evidence="2 3">
    <name type="scientific">Cricetulus griseus</name>
    <name type="common">Chinese hamster</name>
    <name type="synonym">Cricetulus barabensis griseus</name>
    <dbReference type="NCBI Taxonomy" id="10029"/>
    <lineage>
        <taxon>Eukaryota</taxon>
        <taxon>Metazoa</taxon>
        <taxon>Chordata</taxon>
        <taxon>Craniata</taxon>
        <taxon>Vertebrata</taxon>
        <taxon>Euteleostomi</taxon>
        <taxon>Mammalia</taxon>
        <taxon>Eutheria</taxon>
        <taxon>Euarchontoglires</taxon>
        <taxon>Glires</taxon>
        <taxon>Rodentia</taxon>
        <taxon>Myomorpha</taxon>
        <taxon>Muroidea</taxon>
        <taxon>Cricetidae</taxon>
        <taxon>Cricetinae</taxon>
        <taxon>Cricetulus</taxon>
    </lineage>
</organism>
<evidence type="ECO:0000256" key="1">
    <source>
        <dbReference type="SAM" id="SignalP"/>
    </source>
</evidence>
<accession>G3HJM0</accession>